<feature type="signal peptide" evidence="1">
    <location>
        <begin position="1"/>
        <end position="20"/>
    </location>
</feature>
<dbReference type="RefSeq" id="WP_112836240.1">
    <property type="nucleotide sequence ID" value="NZ_AP018946.1"/>
</dbReference>
<dbReference type="OrthoDB" id="6602106at2"/>
<dbReference type="Proteomes" id="UP000255129">
    <property type="component" value="Unassembled WGS sequence"/>
</dbReference>
<evidence type="ECO:0000313" key="3">
    <source>
        <dbReference type="Proteomes" id="UP000255129"/>
    </source>
</evidence>
<dbReference type="EMBL" id="UGUA01000002">
    <property type="protein sequence ID" value="SUC34647.1"/>
    <property type="molecule type" value="Genomic_DNA"/>
</dbReference>
<dbReference type="AlphaFoldDB" id="A0A379G137"/>
<protein>
    <submittedName>
        <fullName evidence="2">P pilus assembly protein, pilin FimA</fullName>
    </submittedName>
</protein>
<gene>
    <name evidence="2" type="ORF">NCTC12026_00995</name>
</gene>
<evidence type="ECO:0000313" key="2">
    <source>
        <dbReference type="EMBL" id="SUC34647.1"/>
    </source>
</evidence>
<keyword evidence="1" id="KW-0732">Signal</keyword>
<reference evidence="2 3" key="1">
    <citation type="submission" date="2018-06" db="EMBL/GenBank/DDBJ databases">
        <authorList>
            <consortium name="Pathogen Informatics"/>
            <person name="Doyle S."/>
        </authorList>
    </citation>
    <scope>NUCLEOTIDE SEQUENCE [LARGE SCALE GENOMIC DNA]</scope>
    <source>
        <strain evidence="2 3">NCTC12026</strain>
    </source>
</reference>
<sequence length="208" mass="21725">MFKKTVIALSLVSLSGAALAAAPVANLKVTGTITPPTCTIKGQNSVDIEYVFDVSPGMFPVSGNLALEPKTNSIEVICDAATYLTFTSTDNRASSVLTESVYNFGLGLFDTDKKVGFYTINMKNATVKQDSTSTAQSVGISNGATYGTTMFADKTKKLAWATAASTLKAGQVFTADLDVRPTLSAALKTSSGDAHLDGYATLAFAFSL</sequence>
<organism evidence="2 3">
    <name type="scientific">Providencia rustigianii</name>
    <dbReference type="NCBI Taxonomy" id="158850"/>
    <lineage>
        <taxon>Bacteria</taxon>
        <taxon>Pseudomonadati</taxon>
        <taxon>Pseudomonadota</taxon>
        <taxon>Gammaproteobacteria</taxon>
        <taxon>Enterobacterales</taxon>
        <taxon>Morganellaceae</taxon>
        <taxon>Providencia</taxon>
    </lineage>
</organism>
<feature type="chain" id="PRO_5017053306" evidence="1">
    <location>
        <begin position="21"/>
        <end position="208"/>
    </location>
</feature>
<accession>A0A379G137</accession>
<evidence type="ECO:0000256" key="1">
    <source>
        <dbReference type="SAM" id="SignalP"/>
    </source>
</evidence>
<proteinExistence type="predicted"/>
<name>A0A379G137_9GAMM</name>